<dbReference type="EMBL" id="CP036287">
    <property type="protein sequence ID" value="QDU69383.1"/>
    <property type="molecule type" value="Genomic_DNA"/>
</dbReference>
<name>A0A518BQX2_9BACT</name>
<proteinExistence type="predicted"/>
<evidence type="ECO:0008006" key="4">
    <source>
        <dbReference type="Google" id="ProtNLM"/>
    </source>
</evidence>
<evidence type="ECO:0000256" key="1">
    <source>
        <dbReference type="SAM" id="MobiDB-lite"/>
    </source>
</evidence>
<dbReference type="RefSeq" id="WP_145069228.1">
    <property type="nucleotide sequence ID" value="NZ_CP036287.1"/>
</dbReference>
<dbReference type="AlphaFoldDB" id="A0A518BQX2"/>
<protein>
    <recommendedName>
        <fullName evidence="4">DUF883 domain-containing protein</fullName>
    </recommendedName>
</protein>
<accession>A0A518BQX2</accession>
<feature type="compositionally biased region" description="Basic and acidic residues" evidence="1">
    <location>
        <begin position="30"/>
        <end position="66"/>
    </location>
</feature>
<evidence type="ECO:0000313" key="3">
    <source>
        <dbReference type="Proteomes" id="UP000316921"/>
    </source>
</evidence>
<reference evidence="2 3" key="1">
    <citation type="submission" date="2019-02" db="EMBL/GenBank/DDBJ databases">
        <title>Deep-cultivation of Planctomycetes and their phenomic and genomic characterization uncovers novel biology.</title>
        <authorList>
            <person name="Wiegand S."/>
            <person name="Jogler M."/>
            <person name="Boedeker C."/>
            <person name="Pinto D."/>
            <person name="Vollmers J."/>
            <person name="Rivas-Marin E."/>
            <person name="Kohn T."/>
            <person name="Peeters S.H."/>
            <person name="Heuer A."/>
            <person name="Rast P."/>
            <person name="Oberbeckmann S."/>
            <person name="Bunk B."/>
            <person name="Jeske O."/>
            <person name="Meyerdierks A."/>
            <person name="Storesund J.E."/>
            <person name="Kallscheuer N."/>
            <person name="Luecker S."/>
            <person name="Lage O.M."/>
            <person name="Pohl T."/>
            <person name="Merkel B.J."/>
            <person name="Hornburger P."/>
            <person name="Mueller R.-W."/>
            <person name="Bruemmer F."/>
            <person name="Labrenz M."/>
            <person name="Spormann A.M."/>
            <person name="Op den Camp H."/>
            <person name="Overmann J."/>
            <person name="Amann R."/>
            <person name="Jetten M.S.M."/>
            <person name="Mascher T."/>
            <person name="Medema M.H."/>
            <person name="Devos D.P."/>
            <person name="Kaster A.-K."/>
            <person name="Ovreas L."/>
            <person name="Rohde M."/>
            <person name="Galperin M.Y."/>
            <person name="Jogler C."/>
        </authorList>
    </citation>
    <scope>NUCLEOTIDE SEQUENCE [LARGE SCALE GENOMIC DNA]</scope>
    <source>
        <strain evidence="2 3">Pla133</strain>
    </source>
</reference>
<gene>
    <name evidence="2" type="ORF">Pla133_45020</name>
</gene>
<dbReference type="Proteomes" id="UP000316921">
    <property type="component" value="Chromosome"/>
</dbReference>
<organism evidence="2 3">
    <name type="scientific">Engelhardtia mirabilis</name>
    <dbReference type="NCBI Taxonomy" id="2528011"/>
    <lineage>
        <taxon>Bacteria</taxon>
        <taxon>Pseudomonadati</taxon>
        <taxon>Planctomycetota</taxon>
        <taxon>Planctomycetia</taxon>
        <taxon>Planctomycetia incertae sedis</taxon>
        <taxon>Engelhardtia</taxon>
    </lineage>
</organism>
<sequence length="145" mass="15371">MSSRAKTFGSVTDQGSHASSPQSGAATAHSETDRTSEKGRSFEDDPTKDHQTEDHHRSRSEAAERLLHQAERVLAEIKALGTVAGESAGDAVHSAKQAGADAVQHGKENAVEARDQVADYVGREPLKALLMAAGVGVVLGMWSRR</sequence>
<evidence type="ECO:0000313" key="2">
    <source>
        <dbReference type="EMBL" id="QDU69383.1"/>
    </source>
</evidence>
<dbReference type="KEGG" id="pbap:Pla133_45020"/>
<feature type="compositionally biased region" description="Polar residues" evidence="1">
    <location>
        <begin position="1"/>
        <end position="25"/>
    </location>
</feature>
<keyword evidence="3" id="KW-1185">Reference proteome</keyword>
<feature type="region of interest" description="Disordered" evidence="1">
    <location>
        <begin position="1"/>
        <end position="66"/>
    </location>
</feature>